<comment type="caution">
    <text evidence="1">The sequence shown here is derived from an EMBL/GenBank/DDBJ whole genome shotgun (WGS) entry which is preliminary data.</text>
</comment>
<protein>
    <submittedName>
        <fullName evidence="1">Uncharacterized protein</fullName>
    </submittedName>
</protein>
<evidence type="ECO:0000313" key="2">
    <source>
        <dbReference type="Proteomes" id="UP001157915"/>
    </source>
</evidence>
<reference evidence="1 2" key="1">
    <citation type="submission" date="2017-05" db="EMBL/GenBank/DDBJ databases">
        <authorList>
            <person name="Varghese N."/>
            <person name="Submissions S."/>
        </authorList>
    </citation>
    <scope>NUCLEOTIDE SEQUENCE [LARGE SCALE GENOMIC DNA]</scope>
    <source>
        <strain evidence="1 2">DSM 15360</strain>
    </source>
</reference>
<keyword evidence="2" id="KW-1185">Reference proteome</keyword>
<proteinExistence type="predicted"/>
<organism evidence="1 2">
    <name type="scientific">Algoriphagus winogradskyi</name>
    <dbReference type="NCBI Taxonomy" id="237017"/>
    <lineage>
        <taxon>Bacteria</taxon>
        <taxon>Pseudomonadati</taxon>
        <taxon>Bacteroidota</taxon>
        <taxon>Cytophagia</taxon>
        <taxon>Cytophagales</taxon>
        <taxon>Cyclobacteriaceae</taxon>
        <taxon>Algoriphagus</taxon>
    </lineage>
</organism>
<sequence length="31" mass="3533">MIIRNDASQLRFFVYQAGRPMTEDSRTNGTG</sequence>
<gene>
    <name evidence="1" type="ORF">SAMN06265367_101781</name>
</gene>
<dbReference type="EMBL" id="FXUA01000001">
    <property type="protein sequence ID" value="SMP08684.1"/>
    <property type="molecule type" value="Genomic_DNA"/>
</dbReference>
<accession>A0ABY1NG10</accession>
<evidence type="ECO:0000313" key="1">
    <source>
        <dbReference type="EMBL" id="SMP08684.1"/>
    </source>
</evidence>
<dbReference type="Proteomes" id="UP001157915">
    <property type="component" value="Unassembled WGS sequence"/>
</dbReference>
<name>A0ABY1NG10_9BACT</name>